<dbReference type="KEGG" id="cthu:HUR95_04845"/>
<dbReference type="SUPFAM" id="SSF55781">
    <property type="entry name" value="GAF domain-like"/>
    <property type="match status" value="1"/>
</dbReference>
<reference evidence="2 4" key="2">
    <citation type="journal article" date="2020" name="Extremophiles">
        <title>Genomic analysis of Caldalkalibacillus thermarum TA2.A1 reveals aerobic alkaliphilic metabolism and evolutionary hallmarks linking alkaliphilic bacteria and plant life.</title>
        <authorList>
            <person name="de Jong S.I."/>
            <person name="van den Broek M.A."/>
            <person name="Merkel A.Y."/>
            <person name="de la Torre Cortes P."/>
            <person name="Kalamorz F."/>
            <person name="Cook G.M."/>
            <person name="van Loosdrecht M.C.M."/>
            <person name="McMillan D.G.G."/>
        </authorList>
    </citation>
    <scope>NUCLEOTIDE SEQUENCE [LARGE SCALE GENOMIC DNA]</scope>
    <source>
        <strain evidence="2 4">TA2.A1</strain>
    </source>
</reference>
<dbReference type="EMBL" id="CP082237">
    <property type="protein sequence ID" value="QZT34670.1"/>
    <property type="molecule type" value="Genomic_DNA"/>
</dbReference>
<sequence length="121" mass="13520">MSIETDVASLGAIAKVIRNRDLNQTFTEVARTLQEKVPYIDWVGIYLNQGNATELVAASDQANQLEWEANAELRIPIEDPAQQQELGKIVVKSREPLCFDVTDVSTLKILADELSQRLSLH</sequence>
<dbReference type="Proteomes" id="UP000825179">
    <property type="component" value="Chromosome"/>
</dbReference>
<evidence type="ECO:0000313" key="4">
    <source>
        <dbReference type="Proteomes" id="UP000825179"/>
    </source>
</evidence>
<proteinExistence type="predicted"/>
<dbReference type="EMBL" id="AFCE01000105">
    <property type="protein sequence ID" value="EGL83441.1"/>
    <property type="molecule type" value="Genomic_DNA"/>
</dbReference>
<reference evidence="2" key="3">
    <citation type="submission" date="2021-08" db="EMBL/GenBank/DDBJ databases">
        <authorList>
            <person name="de Jong S."/>
            <person name="van den Broek M."/>
            <person name="Merkel A."/>
            <person name="de la Torre Cortes P."/>
            <person name="Kalamorz F."/>
            <person name="Cook G."/>
            <person name="van Loosdrecht M."/>
            <person name="McMillan D."/>
        </authorList>
    </citation>
    <scope>NUCLEOTIDE SEQUENCE</scope>
    <source>
        <strain evidence="2">TA2.A1</strain>
    </source>
</reference>
<reference evidence="1 3" key="1">
    <citation type="journal article" date="2011" name="J. Bacteriol.">
        <title>Draft genome sequence of the thermoalkaliphilic Caldalkalibacillus thermarum strain TA2.A1.</title>
        <authorList>
            <person name="Kalamorz F."/>
            <person name="Keis S."/>
            <person name="McMillan D.G."/>
            <person name="Olsson K."/>
            <person name="Stanton J.A."/>
            <person name="Stockwell P."/>
            <person name="Black M.A."/>
            <person name="Klingeman D.M."/>
            <person name="Land M.L."/>
            <person name="Han C.S."/>
            <person name="Martin S.L."/>
            <person name="Becher S.A."/>
            <person name="Peddie C.J."/>
            <person name="Morgan H.W."/>
            <person name="Matthies D."/>
            <person name="Preiss L."/>
            <person name="Meier T."/>
            <person name="Brown S.D."/>
            <person name="Cook G.M."/>
        </authorList>
    </citation>
    <scope>NUCLEOTIDE SEQUENCE [LARGE SCALE GENOMIC DNA]</scope>
    <source>
        <strain evidence="1 3">TA2.A1</strain>
    </source>
</reference>
<protein>
    <submittedName>
        <fullName evidence="2">GAF domain-containing protein</fullName>
    </submittedName>
</protein>
<accession>F5L5E2</accession>
<dbReference type="OrthoDB" id="2678684at2"/>
<dbReference type="AlphaFoldDB" id="F5L5E2"/>
<name>F5L5E2_CALTT</name>
<evidence type="ECO:0000313" key="3">
    <source>
        <dbReference type="Proteomes" id="UP000010716"/>
    </source>
</evidence>
<gene>
    <name evidence="1" type="ORF">CathTA2_1005</name>
    <name evidence="2" type="ORF">HUR95_04845</name>
</gene>
<dbReference type="Proteomes" id="UP000010716">
    <property type="component" value="Unassembled WGS sequence"/>
</dbReference>
<evidence type="ECO:0000313" key="2">
    <source>
        <dbReference type="EMBL" id="QZT34670.1"/>
    </source>
</evidence>
<keyword evidence="4" id="KW-1185">Reference proteome</keyword>
<dbReference type="RefSeq" id="WP_007503706.1">
    <property type="nucleotide sequence ID" value="NZ_AFCE01000105.1"/>
</dbReference>
<evidence type="ECO:0000313" key="1">
    <source>
        <dbReference type="EMBL" id="EGL83441.1"/>
    </source>
</evidence>
<organism evidence="1 3">
    <name type="scientific">Caldalkalibacillus thermarum (strain TA2.A1)</name>
    <dbReference type="NCBI Taxonomy" id="986075"/>
    <lineage>
        <taxon>Bacteria</taxon>
        <taxon>Bacillati</taxon>
        <taxon>Bacillota</taxon>
        <taxon>Bacilli</taxon>
        <taxon>Bacillales</taxon>
        <taxon>Bacillaceae</taxon>
        <taxon>Caldalkalibacillus</taxon>
    </lineage>
</organism>